<evidence type="ECO:0000313" key="2">
    <source>
        <dbReference type="EMBL" id="KAG0717003.1"/>
    </source>
</evidence>
<dbReference type="GO" id="GO:0030544">
    <property type="term" value="F:Hsp70 protein binding"/>
    <property type="evidence" value="ECO:0007669"/>
    <property type="project" value="TreeGrafter"/>
</dbReference>
<accession>A0A8J5C590</accession>
<evidence type="ECO:0000256" key="1">
    <source>
        <dbReference type="SAM" id="MobiDB-lite"/>
    </source>
</evidence>
<proteinExistence type="predicted"/>
<comment type="caution">
    <text evidence="2">The sequence shown here is derived from an EMBL/GenBank/DDBJ whole genome shotgun (WGS) entry which is preliminary data.</text>
</comment>
<reference evidence="2" key="1">
    <citation type="submission" date="2020-07" db="EMBL/GenBank/DDBJ databases">
        <title>The High-quality genome of the commercially important snow crab, Chionoecetes opilio.</title>
        <authorList>
            <person name="Jeong J.-H."/>
            <person name="Ryu S."/>
        </authorList>
    </citation>
    <scope>NUCLEOTIDE SEQUENCE</scope>
    <source>
        <strain evidence="2">MADBK_172401_WGS</strain>
        <tissue evidence="2">Digestive gland</tissue>
    </source>
</reference>
<dbReference type="OrthoDB" id="1262810at2759"/>
<name>A0A8J5C590_CHIOP</name>
<dbReference type="PANTHER" id="PTHR15600">
    <property type="entry name" value="SACSIN"/>
    <property type="match status" value="1"/>
</dbReference>
<dbReference type="EMBL" id="JACEEZ010018362">
    <property type="protein sequence ID" value="KAG0717003.1"/>
    <property type="molecule type" value="Genomic_DNA"/>
</dbReference>
<sequence length="265" mass="29565">MVTFSQVLWNEERVVKVVAKAYTKRLTELLHNTRNNSIDTTTWYTCLPDLSQTVCGFLKVKDVLTTNGLNTLEPGFAKTMRSVLCALSLPLAALPDHVHASLNILGHQMFPVTPQHLRNALKTRNSLNEEWSRSDLLYYATQDRNYQDLCGLPLLPLQDNSWTCFRATGAAVYLCSPGEVKGLVGLEGRVDGQGMWVFLGHSTVQKGFGFLRGSNSGHRERQSETLTTTLPPPQGDQYSPEDTAGGRYVWLVLYCGCCIYLVVFT</sequence>
<evidence type="ECO:0000313" key="3">
    <source>
        <dbReference type="Proteomes" id="UP000770661"/>
    </source>
</evidence>
<keyword evidence="3" id="KW-1185">Reference proteome</keyword>
<protein>
    <submittedName>
        <fullName evidence="2">Uncharacterized protein</fullName>
    </submittedName>
</protein>
<dbReference type="PANTHER" id="PTHR15600:SF42">
    <property type="entry name" value="SACSIN"/>
    <property type="match status" value="1"/>
</dbReference>
<dbReference type="AlphaFoldDB" id="A0A8J5C590"/>
<dbReference type="InterPro" id="IPR052972">
    <property type="entry name" value="Sacsin_chaperone_reg"/>
</dbReference>
<dbReference type="Proteomes" id="UP000770661">
    <property type="component" value="Unassembled WGS sequence"/>
</dbReference>
<gene>
    <name evidence="2" type="ORF">GWK47_008329</name>
</gene>
<feature type="region of interest" description="Disordered" evidence="1">
    <location>
        <begin position="213"/>
        <end position="238"/>
    </location>
</feature>
<organism evidence="2 3">
    <name type="scientific">Chionoecetes opilio</name>
    <name type="common">Atlantic snow crab</name>
    <name type="synonym">Cancer opilio</name>
    <dbReference type="NCBI Taxonomy" id="41210"/>
    <lineage>
        <taxon>Eukaryota</taxon>
        <taxon>Metazoa</taxon>
        <taxon>Ecdysozoa</taxon>
        <taxon>Arthropoda</taxon>
        <taxon>Crustacea</taxon>
        <taxon>Multicrustacea</taxon>
        <taxon>Malacostraca</taxon>
        <taxon>Eumalacostraca</taxon>
        <taxon>Eucarida</taxon>
        <taxon>Decapoda</taxon>
        <taxon>Pleocyemata</taxon>
        <taxon>Brachyura</taxon>
        <taxon>Eubrachyura</taxon>
        <taxon>Majoidea</taxon>
        <taxon>Majidae</taxon>
        <taxon>Chionoecetes</taxon>
    </lineage>
</organism>